<dbReference type="EMBL" id="JAJEQE010000005">
    <property type="protein sequence ID" value="MCC2148152.1"/>
    <property type="molecule type" value="Genomic_DNA"/>
</dbReference>
<protein>
    <submittedName>
        <fullName evidence="3">SpoIVB peptidase</fullName>
        <ecNumber evidence="3">3.4.21.116</ecNumber>
    </submittedName>
</protein>
<organism evidence="3 4">
    <name type="scientific">Hominisplanchenecus faecis</name>
    <dbReference type="NCBI Taxonomy" id="2885351"/>
    <lineage>
        <taxon>Bacteria</taxon>
        <taxon>Bacillati</taxon>
        <taxon>Bacillota</taxon>
        <taxon>Clostridia</taxon>
        <taxon>Lachnospirales</taxon>
        <taxon>Lachnospiraceae</taxon>
        <taxon>Hominisplanchenecus</taxon>
    </lineage>
</organism>
<feature type="transmembrane region" description="Helical" evidence="1">
    <location>
        <begin position="12"/>
        <end position="35"/>
    </location>
</feature>
<dbReference type="GO" id="GO:0016787">
    <property type="term" value="F:hydrolase activity"/>
    <property type="evidence" value="ECO:0007669"/>
    <property type="project" value="UniProtKB-KW"/>
</dbReference>
<accession>A0ABS8EUM4</accession>
<dbReference type="PROSITE" id="PS51494">
    <property type="entry name" value="SPOIVB"/>
    <property type="match status" value="1"/>
</dbReference>
<name>A0ABS8EUM4_9FIRM</name>
<evidence type="ECO:0000313" key="4">
    <source>
        <dbReference type="Proteomes" id="UP001299235"/>
    </source>
</evidence>
<dbReference type="NCBIfam" id="TIGR02860">
    <property type="entry name" value="spore_IV_B"/>
    <property type="match status" value="1"/>
</dbReference>
<dbReference type="Pfam" id="PF05580">
    <property type="entry name" value="Peptidase_S55"/>
    <property type="match status" value="1"/>
</dbReference>
<proteinExistence type="predicted"/>
<evidence type="ECO:0000259" key="2">
    <source>
        <dbReference type="PROSITE" id="PS51494"/>
    </source>
</evidence>
<evidence type="ECO:0000256" key="1">
    <source>
        <dbReference type="SAM" id="Phobius"/>
    </source>
</evidence>
<keyword evidence="3" id="KW-0378">Hydrolase</keyword>
<keyword evidence="1" id="KW-0472">Membrane</keyword>
<reference evidence="3 4" key="1">
    <citation type="submission" date="2021-10" db="EMBL/GenBank/DDBJ databases">
        <title>Anaerobic single-cell dispensing facilitates the cultivation of human gut bacteria.</title>
        <authorList>
            <person name="Afrizal A."/>
        </authorList>
    </citation>
    <scope>NUCLEOTIDE SEQUENCE [LARGE SCALE GENOMIC DNA]</scope>
    <source>
        <strain evidence="3 4">CLA-AA-H246</strain>
    </source>
</reference>
<feature type="domain" description="Peptidase S55" evidence="2">
    <location>
        <begin position="188"/>
        <end position="412"/>
    </location>
</feature>
<dbReference type="RefSeq" id="WP_248834737.1">
    <property type="nucleotide sequence ID" value="NZ_JAJEQE010000005.1"/>
</dbReference>
<dbReference type="InterPro" id="IPR008763">
    <property type="entry name" value="Peptidase_S55"/>
</dbReference>
<comment type="caution">
    <text evidence="3">The sequence shown here is derived from an EMBL/GenBank/DDBJ whole genome shotgun (WGS) entry which is preliminary data.</text>
</comment>
<sequence>MKKKKITERTRAIYRMLAMFLLLFFFLVTGGFWYLKSSIPDQLNVASYEDVDTIKLPFQSMVKDEVVYASVSAENTKIPEEKIKIQCSFLGFVPLKTVEIQQKELPQVLPGGNTIGIFMKTKGILVVGTGSVTDADGMEREPSLGILKSGDYIVKADGKEISTKEEILEIVEKSQGKKIRLTVIRNGFEKECQILPVRMQDGSCKLGVWVRDDTQGLGTMTYVDGQKQYGALGHGISDVDTGLLMQIRDGKLYRASVGAVKKGEKGNPGELSGTIYYRDDQILGTITSNSETGIKGMLYAMPQELSGHSFVQTAYRQEVHTGNASIYCSIDGSVKEYTVEIEKINLSHRDINKSMVIRVKDQDLLEKTGGIVQGMSGSPILQDGKLIGAVTHVFVADPSRGYAIFAENMLEK</sequence>
<keyword evidence="1" id="KW-0812">Transmembrane</keyword>
<dbReference type="InterPro" id="IPR036034">
    <property type="entry name" value="PDZ_sf"/>
</dbReference>
<keyword evidence="4" id="KW-1185">Reference proteome</keyword>
<dbReference type="SUPFAM" id="SSF50156">
    <property type="entry name" value="PDZ domain-like"/>
    <property type="match status" value="1"/>
</dbReference>
<dbReference type="InterPro" id="IPR014219">
    <property type="entry name" value="SpoIVB"/>
</dbReference>
<keyword evidence="1" id="KW-1133">Transmembrane helix</keyword>
<dbReference type="Gene3D" id="2.30.42.10">
    <property type="match status" value="1"/>
</dbReference>
<dbReference type="Proteomes" id="UP001299235">
    <property type="component" value="Unassembled WGS sequence"/>
</dbReference>
<evidence type="ECO:0000313" key="3">
    <source>
        <dbReference type="EMBL" id="MCC2148152.1"/>
    </source>
</evidence>
<gene>
    <name evidence="3" type="primary">spoIVB</name>
    <name evidence="3" type="ORF">LKD42_02620</name>
</gene>
<dbReference type="EC" id="3.4.21.116" evidence="3"/>